<evidence type="ECO:0000256" key="2">
    <source>
        <dbReference type="ARBA" id="ARBA00019205"/>
    </source>
</evidence>
<dbReference type="InterPro" id="IPR037128">
    <property type="entry name" value="Quinolinate_PRibosylTase_N_sf"/>
</dbReference>
<accession>K1JQR3</accession>
<dbReference type="GO" id="GO:0034213">
    <property type="term" value="P:quinolinate catabolic process"/>
    <property type="evidence" value="ECO:0007669"/>
    <property type="project" value="TreeGrafter"/>
</dbReference>
<feature type="domain" description="Quinolinate phosphoribosyl transferase C-terminal" evidence="6">
    <location>
        <begin position="105"/>
        <end position="272"/>
    </location>
</feature>
<sequence length="281" mass="31211">MLRIPQSYIDELLEGDWALHDVTTEGMGLKGEYVVTAWPKETGIVAGIEIAERVFKTVGLRTEMLYGDGDHAFMHSPILRAWGTPEQLHATYKVAQCVMEYSTGIARRTHEMVSIARDRWGRIQVAGTRKHFPGGKILSIAALRAGGGIIHRAGISDSILVFDQHRTLTRNPVHAVRRLMAMEPERKVCVEVDTPEDGMFWADKGVHIIQCERFTPEVLAAFVREVKAKHPHVVVNAAGGINGDNVGDYADTRCDVLVTSWPYFGRPADIKMSFSPANPKP</sequence>
<evidence type="ECO:0000259" key="7">
    <source>
        <dbReference type="Pfam" id="PF02749"/>
    </source>
</evidence>
<dbReference type="SUPFAM" id="SSF54675">
    <property type="entry name" value="Nicotinate/Quinolinate PRTase N-terminal domain-like"/>
    <property type="match status" value="1"/>
</dbReference>
<dbReference type="AlphaFoldDB" id="K1JQR3"/>
<evidence type="ECO:0000256" key="4">
    <source>
        <dbReference type="ARBA" id="ARBA00022679"/>
    </source>
</evidence>
<dbReference type="InterPro" id="IPR013785">
    <property type="entry name" value="Aldolase_TIM"/>
</dbReference>
<dbReference type="FunFam" id="3.20.20.70:FF:000030">
    <property type="entry name" value="Nicotinate-nucleotide pyrophosphorylase, carboxylating"/>
    <property type="match status" value="1"/>
</dbReference>
<gene>
    <name evidence="8" type="ORF">HMPREF9465_02345</name>
</gene>
<dbReference type="PATRIC" id="fig|742823.3.peg.2348"/>
<dbReference type="Pfam" id="PF02749">
    <property type="entry name" value="QRPTase_N"/>
    <property type="match status" value="1"/>
</dbReference>
<dbReference type="PANTHER" id="PTHR32179:SF4">
    <property type="entry name" value="PYROPHOSPHORYLASE MODD-RELATED"/>
    <property type="match status" value="1"/>
</dbReference>
<keyword evidence="3 5" id="KW-0328">Glycosyltransferase</keyword>
<dbReference type="Pfam" id="PF01729">
    <property type="entry name" value="QRPTase_C"/>
    <property type="match status" value="1"/>
</dbReference>
<keyword evidence="4 5" id="KW-0808">Transferase</keyword>
<dbReference type="GO" id="GO:0009435">
    <property type="term" value="P:NAD+ biosynthetic process"/>
    <property type="evidence" value="ECO:0007669"/>
    <property type="project" value="InterPro"/>
</dbReference>
<proteinExistence type="inferred from homology"/>
<evidence type="ECO:0000256" key="1">
    <source>
        <dbReference type="ARBA" id="ARBA00009400"/>
    </source>
</evidence>
<evidence type="ECO:0000256" key="5">
    <source>
        <dbReference type="PIRNR" id="PIRNR006250"/>
    </source>
</evidence>
<evidence type="ECO:0000313" key="9">
    <source>
        <dbReference type="Proteomes" id="UP000005835"/>
    </source>
</evidence>
<dbReference type="PIRSF" id="PIRSF006250">
    <property type="entry name" value="NadC_ModD"/>
    <property type="match status" value="1"/>
</dbReference>
<organism evidence="8 9">
    <name type="scientific">Sutterella wadsworthensis 2_1_59BFAA</name>
    <dbReference type="NCBI Taxonomy" id="742823"/>
    <lineage>
        <taxon>Bacteria</taxon>
        <taxon>Pseudomonadati</taxon>
        <taxon>Pseudomonadota</taxon>
        <taxon>Betaproteobacteria</taxon>
        <taxon>Burkholderiales</taxon>
        <taxon>Sutterellaceae</taxon>
        <taxon>Sutterella</taxon>
    </lineage>
</organism>
<dbReference type="InterPro" id="IPR006242">
    <property type="entry name" value="ModD"/>
</dbReference>
<evidence type="ECO:0000313" key="8">
    <source>
        <dbReference type="EMBL" id="EKB30077.1"/>
    </source>
</evidence>
<keyword evidence="9" id="KW-1185">Reference proteome</keyword>
<dbReference type="RefSeq" id="WP_005437319.1">
    <property type="nucleotide sequence ID" value="NZ_JH815522.1"/>
</dbReference>
<dbReference type="NCBIfam" id="TIGR01334">
    <property type="entry name" value="modD"/>
    <property type="match status" value="1"/>
</dbReference>
<dbReference type="HOGENOM" id="CLU_039622_2_1_4"/>
<dbReference type="InterPro" id="IPR036068">
    <property type="entry name" value="Nicotinate_pribotase-like_C"/>
</dbReference>
<comment type="similarity">
    <text evidence="1 5">Belongs to the NadC/ModD family.</text>
</comment>
<reference evidence="8 9" key="1">
    <citation type="submission" date="2012-05" db="EMBL/GenBank/DDBJ databases">
        <title>The Genome Sequence of Sutterella wadsworthensis 2_1_59BFAA.</title>
        <authorList>
            <consortium name="The Broad Institute Genome Sequencing Platform"/>
            <person name="Earl A."/>
            <person name="Ward D."/>
            <person name="Feldgarden M."/>
            <person name="Gevers D."/>
            <person name="Daigneault M."/>
            <person name="Strauss J."/>
            <person name="Allen-Vercoe E."/>
            <person name="Walker B."/>
            <person name="Young S.K."/>
            <person name="Zeng Q."/>
            <person name="Gargeya S."/>
            <person name="Fitzgerald M."/>
            <person name="Haas B."/>
            <person name="Abouelleil A."/>
            <person name="Alvarado L."/>
            <person name="Arachchi H.M."/>
            <person name="Berlin A.M."/>
            <person name="Chapman S.B."/>
            <person name="Goldberg J."/>
            <person name="Griggs A."/>
            <person name="Gujja S."/>
            <person name="Hansen M."/>
            <person name="Howarth C."/>
            <person name="Imamovic A."/>
            <person name="Larimer J."/>
            <person name="McCowen C."/>
            <person name="Montmayeur A."/>
            <person name="Murphy C."/>
            <person name="Neiman D."/>
            <person name="Pearson M."/>
            <person name="Priest M."/>
            <person name="Roberts A."/>
            <person name="Saif S."/>
            <person name="Shea T."/>
            <person name="Sisk P."/>
            <person name="Sykes S."/>
            <person name="Wortman J."/>
            <person name="Nusbaum C."/>
            <person name="Birren B."/>
        </authorList>
    </citation>
    <scope>NUCLEOTIDE SEQUENCE [LARGE SCALE GENOMIC DNA]</scope>
    <source>
        <strain evidence="8 9">2_1_59BFAA</strain>
    </source>
</reference>
<dbReference type="InterPro" id="IPR022412">
    <property type="entry name" value="Quinolinate_PRibosylTrfase_N"/>
</dbReference>
<dbReference type="InterPro" id="IPR027277">
    <property type="entry name" value="NadC/ModD"/>
</dbReference>
<feature type="domain" description="Quinolinate phosphoribosyl transferase N-terminal" evidence="7">
    <location>
        <begin position="21"/>
        <end position="102"/>
    </location>
</feature>
<comment type="caution">
    <text evidence="8">The sequence shown here is derived from an EMBL/GenBank/DDBJ whole genome shotgun (WGS) entry which is preliminary data.</text>
</comment>
<dbReference type="EMBL" id="ADMG01000058">
    <property type="protein sequence ID" value="EKB30077.1"/>
    <property type="molecule type" value="Genomic_DNA"/>
</dbReference>
<dbReference type="PANTHER" id="PTHR32179">
    <property type="entry name" value="NICOTINATE-NUCLEOTIDE PYROPHOSPHORYLASE [CARBOXYLATING]"/>
    <property type="match status" value="1"/>
</dbReference>
<evidence type="ECO:0000259" key="6">
    <source>
        <dbReference type="Pfam" id="PF01729"/>
    </source>
</evidence>
<dbReference type="SUPFAM" id="SSF51690">
    <property type="entry name" value="Nicotinate/Quinolinate PRTase C-terminal domain-like"/>
    <property type="match status" value="1"/>
</dbReference>
<dbReference type="Gene3D" id="3.20.20.70">
    <property type="entry name" value="Aldolase class I"/>
    <property type="match status" value="1"/>
</dbReference>
<evidence type="ECO:0000256" key="3">
    <source>
        <dbReference type="ARBA" id="ARBA00022676"/>
    </source>
</evidence>
<dbReference type="Gene3D" id="3.90.1170.20">
    <property type="entry name" value="Quinolinate phosphoribosyl transferase, N-terminal domain"/>
    <property type="match status" value="1"/>
</dbReference>
<dbReference type="InterPro" id="IPR002638">
    <property type="entry name" value="Quinolinate_PRibosylTrfase_C"/>
</dbReference>
<dbReference type="STRING" id="742823.HMPREF9465_02345"/>
<dbReference type="GO" id="GO:0005737">
    <property type="term" value="C:cytoplasm"/>
    <property type="evidence" value="ECO:0007669"/>
    <property type="project" value="TreeGrafter"/>
</dbReference>
<name>K1JQR3_9BURK</name>
<dbReference type="eggNOG" id="COG0157">
    <property type="taxonomic scope" value="Bacteria"/>
</dbReference>
<protein>
    <recommendedName>
        <fullName evidence="2">Putative pyrophosphorylase ModD</fullName>
    </recommendedName>
</protein>
<dbReference type="Proteomes" id="UP000005835">
    <property type="component" value="Unassembled WGS sequence"/>
</dbReference>
<dbReference type="GO" id="GO:0004514">
    <property type="term" value="F:nicotinate-nucleotide diphosphorylase (carboxylating) activity"/>
    <property type="evidence" value="ECO:0007669"/>
    <property type="project" value="InterPro"/>
</dbReference>